<dbReference type="InterPro" id="IPR011065">
    <property type="entry name" value="Kunitz_inhibitor_STI-like_sf"/>
</dbReference>
<dbReference type="CDD" id="cd23363">
    <property type="entry name" value="beta-trefoil_STI_SKTI"/>
    <property type="match status" value="1"/>
</dbReference>
<reference evidence="5 6" key="2">
    <citation type="submission" date="2018-09" db="EMBL/GenBank/DDBJ databases">
        <title>A high-quality reference genome of wild soybean provides a powerful tool to mine soybean genomes.</title>
        <authorList>
            <person name="Xie M."/>
            <person name="Chung C.Y.L."/>
            <person name="Li M.-W."/>
            <person name="Wong F.-L."/>
            <person name="Chan T.-F."/>
            <person name="Lam H.-M."/>
        </authorList>
    </citation>
    <scope>NUCLEOTIDE SEQUENCE [LARGE SCALE GENOMIC DNA]</scope>
    <source>
        <strain evidence="6">cv. W05</strain>
        <tissue evidence="5">Hypocotyl of etiolated seedlings</tissue>
    </source>
</reference>
<accession>A0A0B2P2X3</accession>
<name>A0A0B2P2X3_GLYSO</name>
<dbReference type="InterPro" id="IPR002160">
    <property type="entry name" value="Prot_inh_Kunz-lg"/>
</dbReference>
<feature type="signal peptide" evidence="3">
    <location>
        <begin position="1"/>
        <end position="25"/>
    </location>
</feature>
<evidence type="ECO:0000256" key="2">
    <source>
        <dbReference type="ARBA" id="ARBA00023157"/>
    </source>
</evidence>
<dbReference type="Gene3D" id="2.80.10.50">
    <property type="match status" value="1"/>
</dbReference>
<evidence type="ECO:0000256" key="1">
    <source>
        <dbReference type="ARBA" id="ARBA00005440"/>
    </source>
</evidence>
<evidence type="ECO:0000256" key="3">
    <source>
        <dbReference type="SAM" id="SignalP"/>
    </source>
</evidence>
<dbReference type="PANTHER" id="PTHR33107:SF81">
    <property type="entry name" value="TRYPSIN INHIBITOR A"/>
    <property type="match status" value="1"/>
</dbReference>
<sequence>MKSTIFFALFLFCAFTTSYLPSAIADFVLDNEGNPLENGGTYYILSDITAFGGIRAAPTGNERCPLTVVQSRNELDKGIGTIISSPYRIRFIAEGHPLSLKFDSFAVIMLCVGIPTEWSVVEDLPEGPAVKIGENKDAMDGWFRLERVSDDEFNNYKLVFCPQQAEDDKCGDIGISIDHDDGTRRLVVSKNKPLVVQFQKLDKESLAKKNHGLSRSE</sequence>
<dbReference type="EMBL" id="KN670767">
    <property type="protein sequence ID" value="KHN01859.1"/>
    <property type="molecule type" value="Genomic_DNA"/>
</dbReference>
<dbReference type="Pfam" id="PF00197">
    <property type="entry name" value="Kunitz_legume"/>
    <property type="match status" value="1"/>
</dbReference>
<dbReference type="MEROPS" id="I03.001"/>
<dbReference type="SMR" id="A0A0B2P2X3"/>
<feature type="chain" id="PRO_5040666384" evidence="3">
    <location>
        <begin position="26"/>
        <end position="217"/>
    </location>
</feature>
<evidence type="ECO:0000313" key="5">
    <source>
        <dbReference type="EMBL" id="RZC00150.1"/>
    </source>
</evidence>
<keyword evidence="6" id="KW-1185">Reference proteome</keyword>
<dbReference type="PRINTS" id="PR00291">
    <property type="entry name" value="KUNITZINHBTR"/>
</dbReference>
<dbReference type="Proteomes" id="UP000289340">
    <property type="component" value="Chromosome 8"/>
</dbReference>
<reference evidence="4" key="1">
    <citation type="submission" date="2014-07" db="EMBL/GenBank/DDBJ databases">
        <title>Identification of a novel salt tolerance gene in wild soybean by whole-genome sequencing.</title>
        <authorList>
            <person name="Lam H.-M."/>
            <person name="Qi X."/>
            <person name="Li M.-W."/>
            <person name="Liu X."/>
            <person name="Xie M."/>
            <person name="Ni M."/>
            <person name="Xu X."/>
        </authorList>
    </citation>
    <scope>NUCLEOTIDE SEQUENCE [LARGE SCALE GENOMIC DNA]</scope>
    <source>
        <tissue evidence="4">Root</tissue>
    </source>
</reference>
<proteinExistence type="inferred from homology"/>
<evidence type="ECO:0000313" key="6">
    <source>
        <dbReference type="Proteomes" id="UP000289340"/>
    </source>
</evidence>
<keyword evidence="2" id="KW-1015">Disulfide bond</keyword>
<dbReference type="PROSITE" id="PS00283">
    <property type="entry name" value="SOYBEAN_KUNITZ"/>
    <property type="match status" value="1"/>
</dbReference>
<dbReference type="Gramene" id="XM_028390478.1">
    <property type="protein sequence ID" value="XP_028246279.1"/>
    <property type="gene ID" value="LOC114423647"/>
</dbReference>
<dbReference type="EMBL" id="QZWG01000008">
    <property type="protein sequence ID" value="RZC00150.1"/>
    <property type="molecule type" value="Genomic_DNA"/>
</dbReference>
<keyword evidence="3" id="KW-0732">Signal</keyword>
<comment type="similarity">
    <text evidence="1">Belongs to the protease inhibitor I3 (leguminous Kunitz-type inhibitor) family.</text>
</comment>
<dbReference type="SUPFAM" id="SSF50386">
    <property type="entry name" value="STI-like"/>
    <property type="match status" value="1"/>
</dbReference>
<dbReference type="PANTHER" id="PTHR33107">
    <property type="entry name" value="KUNITZ TRYPSIN INHIBITOR 2"/>
    <property type="match status" value="1"/>
</dbReference>
<dbReference type="AlphaFoldDB" id="A0A0B2P2X3"/>
<dbReference type="SMART" id="SM00452">
    <property type="entry name" value="STI"/>
    <property type="match status" value="1"/>
</dbReference>
<evidence type="ECO:0000313" key="4">
    <source>
        <dbReference type="EMBL" id="KHN01859.1"/>
    </source>
</evidence>
<gene>
    <name evidence="5" type="ORF">D0Y65_022492</name>
    <name evidence="4" type="ORF">glysoja_028531</name>
</gene>
<dbReference type="Proteomes" id="UP000053555">
    <property type="component" value="Unassembled WGS sequence"/>
</dbReference>
<protein>
    <submittedName>
        <fullName evidence="4">Trypsin inhibitor A</fullName>
    </submittedName>
</protein>
<dbReference type="GO" id="GO:0004866">
    <property type="term" value="F:endopeptidase inhibitor activity"/>
    <property type="evidence" value="ECO:0007669"/>
    <property type="project" value="InterPro"/>
</dbReference>
<organism evidence="4">
    <name type="scientific">Glycine soja</name>
    <name type="common">Wild soybean</name>
    <dbReference type="NCBI Taxonomy" id="3848"/>
    <lineage>
        <taxon>Eukaryota</taxon>
        <taxon>Viridiplantae</taxon>
        <taxon>Streptophyta</taxon>
        <taxon>Embryophyta</taxon>
        <taxon>Tracheophyta</taxon>
        <taxon>Spermatophyta</taxon>
        <taxon>Magnoliopsida</taxon>
        <taxon>eudicotyledons</taxon>
        <taxon>Gunneridae</taxon>
        <taxon>Pentapetalae</taxon>
        <taxon>rosids</taxon>
        <taxon>fabids</taxon>
        <taxon>Fabales</taxon>
        <taxon>Fabaceae</taxon>
        <taxon>Papilionoideae</taxon>
        <taxon>50 kb inversion clade</taxon>
        <taxon>NPAAA clade</taxon>
        <taxon>indigoferoid/millettioid clade</taxon>
        <taxon>Phaseoleae</taxon>
        <taxon>Glycine</taxon>
        <taxon>Glycine subgen. Soja</taxon>
    </lineage>
</organism>